<dbReference type="InterPro" id="IPR018606">
    <property type="entry name" value="Arb1"/>
</dbReference>
<dbReference type="RefSeq" id="XP_016635971.1">
    <property type="nucleotide sequence ID" value="XM_016772501.1"/>
</dbReference>
<dbReference type="OrthoDB" id="435402at2759"/>
<reference evidence="2 3" key="1">
    <citation type="submission" date="2015-01" db="EMBL/GenBank/DDBJ databases">
        <title>The Genome Sequence of Fonsecaea multimorphosa CBS 102226.</title>
        <authorList>
            <consortium name="The Broad Institute Genomics Platform"/>
            <person name="Cuomo C."/>
            <person name="de Hoog S."/>
            <person name="Gorbushina A."/>
            <person name="Stielow B."/>
            <person name="Teixiera M."/>
            <person name="Abouelleil A."/>
            <person name="Chapman S.B."/>
            <person name="Priest M."/>
            <person name="Young S.K."/>
            <person name="Wortman J."/>
            <person name="Nusbaum C."/>
            <person name="Birren B."/>
        </authorList>
    </citation>
    <scope>NUCLEOTIDE SEQUENCE [LARGE SCALE GENOMIC DNA]</scope>
    <source>
        <strain evidence="2 3">CBS 102226</strain>
    </source>
</reference>
<proteinExistence type="predicted"/>
<sequence length="548" mass="60652">MSQTQESPEQSDMSAQDSKPVVNEADLKTTAAMNNSETTELPLRPKTNTTASTETRDSAQPTQQPVAGEGDENGGDQEDQDGHDYGEVTNVPPAEMKKKKKKKRSKPASKRGPTKPTGFEDYFADPPLTPEEHAEEQEIYHPGLPFVDRITTAIARFERTRKLAPERSDVLYKYLIYGGLARTNNVGQGGLDTEGMDKTQAALALSQVWISEDKRDLGTETSVYAVDFLGCVKGFLSRRVKNCLGLDTEDEVNMICTTLERFLDYLLQHDVCPEYHEDVLAARALCRKAAPELWDMYEATRRLPGEFNIACSSIFDGSYSRDYDGETWWGDPNTDGPVFVGLKPEEAQQIVKFGVAGAAAEEIYAAFLSGVQGTSPKMLEVVDTHERTGFEITRLEPPTRECERIYTTYSQHFRPVGRVYAKPWKNPDAAPEDLTPSEQQEHALLSTSSISSSDHLQDGGIEYVFFIEAILQSCLRVGTKIEATVRTLGCGIMFFDEVLNVYPTFDEFLVNELMVGWKSPKPVKGALDYVAGDYSDGGGEDGSDGDGD</sequence>
<dbReference type="Proteomes" id="UP000053411">
    <property type="component" value="Unassembled WGS sequence"/>
</dbReference>
<feature type="region of interest" description="Disordered" evidence="1">
    <location>
        <begin position="1"/>
        <end position="140"/>
    </location>
</feature>
<evidence type="ECO:0000256" key="1">
    <source>
        <dbReference type="SAM" id="MobiDB-lite"/>
    </source>
</evidence>
<dbReference type="EMBL" id="KN848064">
    <property type="protein sequence ID" value="KIY01849.1"/>
    <property type="molecule type" value="Genomic_DNA"/>
</dbReference>
<feature type="compositionally biased region" description="Acidic residues" evidence="1">
    <location>
        <begin position="69"/>
        <end position="79"/>
    </location>
</feature>
<name>A0A0D2KYD9_9EURO</name>
<keyword evidence="3" id="KW-1185">Reference proteome</keyword>
<feature type="compositionally biased region" description="Polar residues" evidence="1">
    <location>
        <begin position="1"/>
        <end position="17"/>
    </location>
</feature>
<dbReference type="GeneID" id="27707733"/>
<evidence type="ECO:0000313" key="3">
    <source>
        <dbReference type="Proteomes" id="UP000053411"/>
    </source>
</evidence>
<dbReference type="Pfam" id="PF09692">
    <property type="entry name" value="Arb1"/>
    <property type="match status" value="1"/>
</dbReference>
<gene>
    <name evidence="2" type="ORF">Z520_01987</name>
</gene>
<feature type="compositionally biased region" description="Polar residues" evidence="1">
    <location>
        <begin position="46"/>
        <end position="65"/>
    </location>
</feature>
<organism evidence="2 3">
    <name type="scientific">Fonsecaea multimorphosa CBS 102226</name>
    <dbReference type="NCBI Taxonomy" id="1442371"/>
    <lineage>
        <taxon>Eukaryota</taxon>
        <taxon>Fungi</taxon>
        <taxon>Dikarya</taxon>
        <taxon>Ascomycota</taxon>
        <taxon>Pezizomycotina</taxon>
        <taxon>Eurotiomycetes</taxon>
        <taxon>Chaetothyriomycetidae</taxon>
        <taxon>Chaetothyriales</taxon>
        <taxon>Herpotrichiellaceae</taxon>
        <taxon>Fonsecaea</taxon>
    </lineage>
</organism>
<dbReference type="GO" id="GO:0033167">
    <property type="term" value="C:ARC complex"/>
    <property type="evidence" value="ECO:0007669"/>
    <property type="project" value="InterPro"/>
</dbReference>
<feature type="compositionally biased region" description="Basic residues" evidence="1">
    <location>
        <begin position="97"/>
        <end position="113"/>
    </location>
</feature>
<feature type="compositionally biased region" description="Basic and acidic residues" evidence="1">
    <location>
        <begin position="130"/>
        <end position="139"/>
    </location>
</feature>
<evidence type="ECO:0008006" key="4">
    <source>
        <dbReference type="Google" id="ProtNLM"/>
    </source>
</evidence>
<evidence type="ECO:0000313" key="2">
    <source>
        <dbReference type="EMBL" id="KIY01849.1"/>
    </source>
</evidence>
<dbReference type="VEuPathDB" id="FungiDB:Z520_01987"/>
<dbReference type="STRING" id="1442371.A0A0D2KYD9"/>
<dbReference type="AlphaFoldDB" id="A0A0D2KYD9"/>
<dbReference type="GO" id="GO:0031047">
    <property type="term" value="P:regulatory ncRNA-mediated gene silencing"/>
    <property type="evidence" value="ECO:0007669"/>
    <property type="project" value="InterPro"/>
</dbReference>
<protein>
    <recommendedName>
        <fullName evidence="4">Argonaute complex, subunit Arb1</fullName>
    </recommendedName>
</protein>
<accession>A0A0D2KYD9</accession>